<evidence type="ECO:0000256" key="8">
    <source>
        <dbReference type="SAM" id="MobiDB-lite"/>
    </source>
</evidence>
<dbReference type="InterPro" id="IPR013022">
    <property type="entry name" value="Xyl_isomerase-like_TIM-brl"/>
</dbReference>
<feature type="binding site" evidence="7">
    <location>
        <position position="259"/>
    </location>
    <ligand>
        <name>Zn(2+)</name>
        <dbReference type="ChEBI" id="CHEBI:29105"/>
        <label>2</label>
    </ligand>
</feature>
<evidence type="ECO:0000256" key="4">
    <source>
        <dbReference type="ARBA" id="ARBA00022801"/>
    </source>
</evidence>
<evidence type="ECO:0000256" key="3">
    <source>
        <dbReference type="ARBA" id="ARBA00022763"/>
    </source>
</evidence>
<evidence type="ECO:0000256" key="5">
    <source>
        <dbReference type="ARBA" id="ARBA00022833"/>
    </source>
</evidence>
<dbReference type="RefSeq" id="WP_166678366.1">
    <property type="nucleotide sequence ID" value="NZ_SODF01000003.1"/>
</dbReference>
<keyword evidence="6 7" id="KW-0234">DNA repair</keyword>
<feature type="binding site" evidence="7">
    <location>
        <position position="227"/>
    </location>
    <ligand>
        <name>Zn(2+)</name>
        <dbReference type="ChEBI" id="CHEBI:29105"/>
        <label>3</label>
    </ligand>
</feature>
<dbReference type="NCBIfam" id="TIGR00587">
    <property type="entry name" value="nfo"/>
    <property type="match status" value="1"/>
</dbReference>
<evidence type="ECO:0000256" key="7">
    <source>
        <dbReference type="HAMAP-Rule" id="MF_00152"/>
    </source>
</evidence>
<dbReference type="PROSITE" id="PS00730">
    <property type="entry name" value="AP_NUCLEASE_F2_2"/>
    <property type="match status" value="1"/>
</dbReference>
<keyword evidence="3 7" id="KW-0227">DNA damage</keyword>
<dbReference type="GO" id="GO:0006284">
    <property type="term" value="P:base-excision repair"/>
    <property type="evidence" value="ECO:0007669"/>
    <property type="project" value="TreeGrafter"/>
</dbReference>
<dbReference type="InterPro" id="IPR036237">
    <property type="entry name" value="Xyl_isomerase-like_sf"/>
</dbReference>
<comment type="cofactor">
    <cofactor evidence="7">
        <name>Zn(2+)</name>
        <dbReference type="ChEBI" id="CHEBI:29105"/>
    </cofactor>
    <text evidence="7">Binds 3 Zn(2+) ions.</text>
</comment>
<dbReference type="GO" id="GO:0008081">
    <property type="term" value="F:phosphoric diester hydrolase activity"/>
    <property type="evidence" value="ECO:0007669"/>
    <property type="project" value="TreeGrafter"/>
</dbReference>
<evidence type="ECO:0000313" key="11">
    <source>
        <dbReference type="Proteomes" id="UP000295447"/>
    </source>
</evidence>
<feature type="region of interest" description="Disordered" evidence="8">
    <location>
        <begin position="217"/>
        <end position="237"/>
    </location>
</feature>
<feature type="binding site" evidence="7">
    <location>
        <position position="177"/>
    </location>
    <ligand>
        <name>Zn(2+)</name>
        <dbReference type="ChEBI" id="CHEBI:29105"/>
        <label>2</label>
    </ligand>
</feature>
<feature type="binding site" evidence="7">
    <location>
        <position position="144"/>
    </location>
    <ligand>
        <name>Zn(2+)</name>
        <dbReference type="ChEBI" id="CHEBI:29105"/>
        <label>1</label>
    </ligand>
</feature>
<dbReference type="PROSITE" id="PS51432">
    <property type="entry name" value="AP_NUCLEASE_F2_4"/>
    <property type="match status" value="1"/>
</dbReference>
<gene>
    <name evidence="7" type="primary">nfo</name>
    <name evidence="10" type="ORF">EV650_6674</name>
</gene>
<comment type="similarity">
    <text evidence="1 7">Belongs to the AP endonuclease 2 family.</text>
</comment>
<feature type="compositionally biased region" description="Basic and acidic residues" evidence="8">
    <location>
        <begin position="217"/>
        <end position="232"/>
    </location>
</feature>
<dbReference type="GO" id="GO:0008270">
    <property type="term" value="F:zinc ion binding"/>
    <property type="evidence" value="ECO:0007669"/>
    <property type="project" value="UniProtKB-UniRule"/>
</dbReference>
<feature type="domain" description="Xylose isomerase-like TIM barrel" evidence="9">
    <location>
        <begin position="21"/>
        <end position="264"/>
    </location>
</feature>
<feature type="binding site" evidence="7">
    <location>
        <position position="180"/>
    </location>
    <ligand>
        <name>Zn(2+)</name>
        <dbReference type="ChEBI" id="CHEBI:29105"/>
        <label>3</label>
    </ligand>
</feature>
<name>A0A4R7ZD97_9ACTN</name>
<dbReference type="GO" id="GO:0008833">
    <property type="term" value="F:deoxyribonuclease IV (phage-T4-induced) activity"/>
    <property type="evidence" value="ECO:0007669"/>
    <property type="project" value="UniProtKB-UniRule"/>
</dbReference>
<dbReference type="Proteomes" id="UP000295447">
    <property type="component" value="Unassembled WGS sequence"/>
</dbReference>
<proteinExistence type="inferred from homology"/>
<dbReference type="PROSITE" id="PS00731">
    <property type="entry name" value="AP_NUCLEASE_F2_3"/>
    <property type="match status" value="1"/>
</dbReference>
<evidence type="ECO:0000256" key="1">
    <source>
        <dbReference type="ARBA" id="ARBA00005340"/>
    </source>
</evidence>
<keyword evidence="11" id="KW-1185">Reference proteome</keyword>
<protein>
    <recommendedName>
        <fullName evidence="7">Probable endonuclease 4</fullName>
        <ecNumber evidence="7">3.1.21.2</ecNumber>
    </recommendedName>
    <alternativeName>
        <fullName evidence="7">Endodeoxyribonuclease IV</fullName>
    </alternativeName>
    <alternativeName>
        <fullName evidence="7">Endonuclease IV</fullName>
    </alternativeName>
</protein>
<feature type="binding site" evidence="7">
    <location>
        <position position="229"/>
    </location>
    <ligand>
        <name>Zn(2+)</name>
        <dbReference type="ChEBI" id="CHEBI:29105"/>
        <label>3</label>
    </ligand>
</feature>
<dbReference type="SUPFAM" id="SSF51658">
    <property type="entry name" value="Xylose isomerase-like"/>
    <property type="match status" value="1"/>
</dbReference>
<sequence>MSLIGSHVAVAGGLVKVGLGEASEIGAEIIQLFAGNPRSWAQRAPDPAADEAFRAACADRQLPVVMHAAHLINLGSPSELVLARSLAALETTFQRATEIGAEAVVVHAGSLVARGRRTAVLAGLHDLVAPIVDRAASSVRLLIEPTSGAGEAMASTIDSTIQYMLALDDERIGLCLDTCHLHAAGEDMIDPVAIARAVGKISAALGPDRIGLIHVNDSRDPAGSHRDRHESIGRGTIGPAGAEALLSTTALRGVPLLVETPTHSRDVALLKNLRAAGQTSSGDPIPA</sequence>
<comment type="catalytic activity">
    <reaction evidence="7">
        <text>Endonucleolytic cleavage to 5'-phosphooligonucleotide end-products.</text>
        <dbReference type="EC" id="3.1.21.2"/>
    </reaction>
</comment>
<dbReference type="InterPro" id="IPR018246">
    <property type="entry name" value="AP_endonuc_F2_Zn_BS"/>
</dbReference>
<comment type="caution">
    <text evidence="10">The sequence shown here is derived from an EMBL/GenBank/DDBJ whole genome shotgun (WGS) entry which is preliminary data.</text>
</comment>
<organism evidence="10 11">
    <name type="scientific">Kribbella kalugense</name>
    <dbReference type="NCBI Taxonomy" id="2512221"/>
    <lineage>
        <taxon>Bacteria</taxon>
        <taxon>Bacillati</taxon>
        <taxon>Actinomycetota</taxon>
        <taxon>Actinomycetes</taxon>
        <taxon>Propionibacteriales</taxon>
        <taxon>Kribbellaceae</taxon>
        <taxon>Kribbella</taxon>
    </lineage>
</organism>
<evidence type="ECO:0000256" key="2">
    <source>
        <dbReference type="ARBA" id="ARBA00022723"/>
    </source>
</evidence>
<dbReference type="PANTHER" id="PTHR21445">
    <property type="entry name" value="ENDONUCLEASE IV ENDODEOXYRIBONUCLEASE IV"/>
    <property type="match status" value="1"/>
</dbReference>
<keyword evidence="7 10" id="KW-0255">Endonuclease</keyword>
<dbReference type="EC" id="3.1.21.2" evidence="7"/>
<dbReference type="GO" id="GO:0003906">
    <property type="term" value="F:DNA-(apurinic or apyrimidinic site) endonuclease activity"/>
    <property type="evidence" value="ECO:0007669"/>
    <property type="project" value="TreeGrafter"/>
</dbReference>
<comment type="function">
    <text evidence="7">Endonuclease IV plays a role in DNA repair. It cleaves phosphodiester bonds at apurinic or apyrimidinic (AP) sites, generating a 3'-hydroxyl group and a 5'-terminal sugar phosphate.</text>
</comment>
<dbReference type="Gene3D" id="3.20.20.150">
    <property type="entry name" value="Divalent-metal-dependent TIM barrel enzymes"/>
    <property type="match status" value="1"/>
</dbReference>
<keyword evidence="7" id="KW-0540">Nuclease</keyword>
<dbReference type="Pfam" id="PF01261">
    <property type="entry name" value="AP_endonuc_2"/>
    <property type="match status" value="1"/>
</dbReference>
<dbReference type="AlphaFoldDB" id="A0A4R7ZD97"/>
<reference evidence="10 11" key="1">
    <citation type="submission" date="2019-03" db="EMBL/GenBank/DDBJ databases">
        <title>Genomic Encyclopedia of Type Strains, Phase III (KMG-III): the genomes of soil and plant-associated and newly described type strains.</title>
        <authorList>
            <person name="Whitman W."/>
        </authorList>
    </citation>
    <scope>NUCLEOTIDE SEQUENCE [LARGE SCALE GENOMIC DNA]</scope>
    <source>
        <strain evidence="10 11">VKM Ac-2570</strain>
    </source>
</reference>
<feature type="binding site" evidence="7">
    <location>
        <position position="67"/>
    </location>
    <ligand>
        <name>Zn(2+)</name>
        <dbReference type="ChEBI" id="CHEBI:29105"/>
        <label>1</label>
    </ligand>
</feature>
<dbReference type="InterPro" id="IPR001719">
    <property type="entry name" value="AP_endonuc_2"/>
</dbReference>
<dbReference type="GO" id="GO:0003677">
    <property type="term" value="F:DNA binding"/>
    <property type="evidence" value="ECO:0007669"/>
    <property type="project" value="InterPro"/>
</dbReference>
<keyword evidence="2 7" id="KW-0479">Metal-binding</keyword>
<evidence type="ECO:0000256" key="6">
    <source>
        <dbReference type="ARBA" id="ARBA00023204"/>
    </source>
</evidence>
<dbReference type="SMART" id="SM00518">
    <property type="entry name" value="AP2Ec"/>
    <property type="match status" value="1"/>
</dbReference>
<dbReference type="PANTHER" id="PTHR21445:SF0">
    <property type="entry name" value="APURINIC-APYRIMIDINIC ENDONUCLEASE"/>
    <property type="match status" value="1"/>
</dbReference>
<accession>A0A4R7ZD97</accession>
<feature type="binding site" evidence="7">
    <location>
        <position position="107"/>
    </location>
    <ligand>
        <name>Zn(2+)</name>
        <dbReference type="ChEBI" id="CHEBI:29105"/>
        <label>1</label>
    </ligand>
</feature>
<keyword evidence="5 7" id="KW-0862">Zinc</keyword>
<dbReference type="CDD" id="cd00019">
    <property type="entry name" value="AP2Ec"/>
    <property type="match status" value="1"/>
</dbReference>
<evidence type="ECO:0000259" key="9">
    <source>
        <dbReference type="Pfam" id="PF01261"/>
    </source>
</evidence>
<keyword evidence="4 7" id="KW-0378">Hydrolase</keyword>
<evidence type="ECO:0000313" key="10">
    <source>
        <dbReference type="EMBL" id="TDW15192.1"/>
    </source>
</evidence>
<dbReference type="EMBL" id="SODF01000003">
    <property type="protein sequence ID" value="TDW15192.1"/>
    <property type="molecule type" value="Genomic_DNA"/>
</dbReference>
<dbReference type="HAMAP" id="MF_00152">
    <property type="entry name" value="Nfo"/>
    <property type="match status" value="1"/>
</dbReference>
<feature type="binding site" evidence="7">
    <location>
        <position position="214"/>
    </location>
    <ligand>
        <name>Zn(2+)</name>
        <dbReference type="ChEBI" id="CHEBI:29105"/>
        <label>2</label>
    </ligand>
</feature>
<feature type="binding site" evidence="7">
    <location>
        <position position="144"/>
    </location>
    <ligand>
        <name>Zn(2+)</name>
        <dbReference type="ChEBI" id="CHEBI:29105"/>
        <label>2</label>
    </ligand>
</feature>